<feature type="compositionally biased region" description="Low complexity" evidence="1">
    <location>
        <begin position="639"/>
        <end position="650"/>
    </location>
</feature>
<feature type="compositionally biased region" description="Low complexity" evidence="1">
    <location>
        <begin position="755"/>
        <end position="767"/>
    </location>
</feature>
<feature type="region of interest" description="Disordered" evidence="1">
    <location>
        <begin position="601"/>
        <end position="684"/>
    </location>
</feature>
<protein>
    <submittedName>
        <fullName evidence="2">Uncharacterized protein</fullName>
    </submittedName>
</protein>
<feature type="compositionally biased region" description="Polar residues" evidence="1">
    <location>
        <begin position="29"/>
        <end position="40"/>
    </location>
</feature>
<dbReference type="EMBL" id="VDEP01000407">
    <property type="protein sequence ID" value="KAA1088106.1"/>
    <property type="molecule type" value="Genomic_DNA"/>
</dbReference>
<feature type="compositionally biased region" description="Low complexity" evidence="1">
    <location>
        <begin position="428"/>
        <end position="443"/>
    </location>
</feature>
<evidence type="ECO:0000313" key="5">
    <source>
        <dbReference type="Proteomes" id="UP000325313"/>
    </source>
</evidence>
<feature type="compositionally biased region" description="Pro residues" evidence="1">
    <location>
        <begin position="54"/>
        <end position="66"/>
    </location>
</feature>
<evidence type="ECO:0000256" key="1">
    <source>
        <dbReference type="SAM" id="MobiDB-lite"/>
    </source>
</evidence>
<proteinExistence type="predicted"/>
<accession>A0A5B0NHM8</accession>
<feature type="compositionally biased region" description="Low complexity" evidence="1">
    <location>
        <begin position="567"/>
        <end position="582"/>
    </location>
</feature>
<feature type="compositionally biased region" description="Polar residues" evidence="1">
    <location>
        <begin position="281"/>
        <end position="300"/>
    </location>
</feature>
<feature type="compositionally biased region" description="Polar residues" evidence="1">
    <location>
        <begin position="374"/>
        <end position="384"/>
    </location>
</feature>
<evidence type="ECO:0000313" key="4">
    <source>
        <dbReference type="Proteomes" id="UP000324748"/>
    </source>
</evidence>
<dbReference type="OMA" id="SANEPRN"/>
<gene>
    <name evidence="3" type="ORF">PGT21_010791</name>
    <name evidence="2" type="ORF">PGTUg99_005193</name>
</gene>
<evidence type="ECO:0000313" key="2">
    <source>
        <dbReference type="EMBL" id="KAA1088106.1"/>
    </source>
</evidence>
<feature type="compositionally biased region" description="Polar residues" evidence="1">
    <location>
        <begin position="462"/>
        <end position="475"/>
    </location>
</feature>
<dbReference type="EMBL" id="VSWC01000015">
    <property type="protein sequence ID" value="KAA1112793.1"/>
    <property type="molecule type" value="Genomic_DNA"/>
</dbReference>
<reference evidence="4 5" key="1">
    <citation type="submission" date="2019-05" db="EMBL/GenBank/DDBJ databases">
        <title>Emergence of the Ug99 lineage of the wheat stem rust pathogen through somatic hybridization.</title>
        <authorList>
            <person name="Li F."/>
            <person name="Upadhyaya N.M."/>
            <person name="Sperschneider J."/>
            <person name="Matny O."/>
            <person name="Nguyen-Phuc H."/>
            <person name="Mago R."/>
            <person name="Raley C."/>
            <person name="Miller M.E."/>
            <person name="Silverstein K.A.T."/>
            <person name="Henningsen E."/>
            <person name="Hirsch C.D."/>
            <person name="Visser B."/>
            <person name="Pretorius Z.A."/>
            <person name="Steffenson B.J."/>
            <person name="Schwessinger B."/>
            <person name="Dodds P.N."/>
            <person name="Figueroa M."/>
        </authorList>
    </citation>
    <scope>NUCLEOTIDE SEQUENCE [LARGE SCALE GENOMIC DNA]</scope>
    <source>
        <strain evidence="3">21-0</strain>
        <strain evidence="2 5">Ug99</strain>
    </source>
</reference>
<dbReference type="AlphaFoldDB" id="A0A5B0NHM8"/>
<keyword evidence="4" id="KW-1185">Reference proteome</keyword>
<feature type="compositionally biased region" description="Low complexity" evidence="1">
    <location>
        <begin position="657"/>
        <end position="676"/>
    </location>
</feature>
<feature type="region of interest" description="Disordered" evidence="1">
    <location>
        <begin position="563"/>
        <end position="582"/>
    </location>
</feature>
<name>A0A5B0NHM8_PUCGR</name>
<feature type="compositionally biased region" description="Low complexity" evidence="1">
    <location>
        <begin position="358"/>
        <end position="367"/>
    </location>
</feature>
<feature type="compositionally biased region" description="Polar residues" evidence="1">
    <location>
        <begin position="138"/>
        <end position="149"/>
    </location>
</feature>
<feature type="compositionally biased region" description="Low complexity" evidence="1">
    <location>
        <begin position="702"/>
        <end position="713"/>
    </location>
</feature>
<comment type="caution">
    <text evidence="2">The sequence shown here is derived from an EMBL/GenBank/DDBJ whole genome shotgun (WGS) entry which is preliminary data.</text>
</comment>
<feature type="region of interest" description="Disordered" evidence="1">
    <location>
        <begin position="701"/>
        <end position="785"/>
    </location>
</feature>
<dbReference type="Proteomes" id="UP000324748">
    <property type="component" value="Unassembled WGS sequence"/>
</dbReference>
<feature type="region of interest" description="Disordered" evidence="1">
    <location>
        <begin position="837"/>
        <end position="872"/>
    </location>
</feature>
<evidence type="ECO:0000313" key="3">
    <source>
        <dbReference type="EMBL" id="KAA1112793.1"/>
    </source>
</evidence>
<feature type="compositionally biased region" description="Polar residues" evidence="1">
    <location>
        <begin position="118"/>
        <end position="130"/>
    </location>
</feature>
<dbReference type="Proteomes" id="UP000325313">
    <property type="component" value="Unassembled WGS sequence"/>
</dbReference>
<dbReference type="OrthoDB" id="2502277at2759"/>
<feature type="compositionally biased region" description="Polar residues" evidence="1">
    <location>
        <begin position="72"/>
        <end position="107"/>
    </location>
</feature>
<feature type="region of interest" description="Disordered" evidence="1">
    <location>
        <begin position="1"/>
        <end position="20"/>
    </location>
</feature>
<organism evidence="2 5">
    <name type="scientific">Puccinia graminis f. sp. tritici</name>
    <dbReference type="NCBI Taxonomy" id="56615"/>
    <lineage>
        <taxon>Eukaryota</taxon>
        <taxon>Fungi</taxon>
        <taxon>Dikarya</taxon>
        <taxon>Basidiomycota</taxon>
        <taxon>Pucciniomycotina</taxon>
        <taxon>Pucciniomycetes</taxon>
        <taxon>Pucciniales</taxon>
        <taxon>Pucciniaceae</taxon>
        <taxon>Puccinia</taxon>
    </lineage>
</organism>
<feature type="region of interest" description="Disordered" evidence="1">
    <location>
        <begin position="29"/>
        <end position="507"/>
    </location>
</feature>
<feature type="compositionally biased region" description="Polar residues" evidence="1">
    <location>
        <begin position="328"/>
        <end position="357"/>
    </location>
</feature>
<sequence length="872" mass="92184">MDPWSSNDWVESTEPASSSTLQLELDLKTTNEQLQSTPSTWPVPDLSLPNWDNPSPPKSSSPPPTSNLPLADSSQTRSQLDPATSPIETLTINTHISSPASSSQSVFKTPDSAGSDKWVQSNQSPVNEPSTALHEPVTSDSIQMTSSAIAPSISADLSHPTQPAPDPDPDLDRWGTFTQTDLPPIASVIPFPEPDPPSFASTSPIESGWNGETHLGGWDDGLAIDHSLPSLGTSDSIPRPDENNDQQGWSSPHFSDPDHNDTSGDDWGQSKLQGVDGMSPTALSKQTMDSQKSAHDQSAGSELAGHVGELSKDPLPESSARSAEVFQSAMSKTAQAATNAMNSAMNPRSLFPNASTQSSVIGSSLIDSSKHAKSMNSTDNSSWGDCSALGASHHPQDSKSGAFGVHDPQKTAQQQEQKKRTSFFGFWSSKSPPTPSTTDSLPTQKMAGNPSVLPPIGVAETPVSSSNQTKGSVSSVEPPPAPWPTLSPASPDPQHDPAPSAISRLFGRLGARSNHASISTSAIDEQSEITAPSTELNANDIKFLDHVKTVPIEAKFVPYDDFPSAKNANQNNWTATNTSSQSESGIFDFLSENSISKKDLVSRPVSSNVPGYPNGRDPFEFLDSLSPDSTRQKRSFGDSRPSSARLSSSPKVGSIQSYSHFSPSSNHPSNSARHASLGASDQKISGDDLDELFSHFQGAEISPQVQSSRSSPSGNNPAALRGFQKPLGTKSVPPLGSTQVRMASTIPKPILPRDSNSFSAISSSSSSKVPILAPPPSSSRPSTSGPIPLIPPPRHNVNKQVQNTNAQFGALNSVSPSQNVTKNLPFQAPSYMTPAFQTSVISATKPGPPQPNKSNQAGGLSKEDLSFFDSLI</sequence>